<evidence type="ECO:0000313" key="8">
    <source>
        <dbReference type="EMBL" id="WOG99121.1"/>
    </source>
</evidence>
<feature type="region of interest" description="Disordered" evidence="6">
    <location>
        <begin position="1"/>
        <end position="24"/>
    </location>
</feature>
<dbReference type="PANTHER" id="PTHR12264:SF26">
    <property type="entry name" value="TRANSCRIPTION INITIATION FACTOR TFIID SUBUNIT 12B"/>
    <property type="match status" value="1"/>
</dbReference>
<dbReference type="Gene3D" id="1.10.20.10">
    <property type="entry name" value="Histone, subunit A"/>
    <property type="match status" value="1"/>
</dbReference>
<feature type="compositionally biased region" description="Low complexity" evidence="6">
    <location>
        <begin position="85"/>
        <end position="99"/>
    </location>
</feature>
<feature type="compositionally biased region" description="Polar residues" evidence="6">
    <location>
        <begin position="393"/>
        <end position="408"/>
    </location>
</feature>
<feature type="compositionally biased region" description="Low complexity" evidence="6">
    <location>
        <begin position="60"/>
        <end position="76"/>
    </location>
</feature>
<dbReference type="CDD" id="cd07981">
    <property type="entry name" value="HFD_TAF12"/>
    <property type="match status" value="1"/>
</dbReference>
<dbReference type="GO" id="GO:0005669">
    <property type="term" value="C:transcription factor TFIID complex"/>
    <property type="evidence" value="ECO:0007669"/>
    <property type="project" value="InterPro"/>
</dbReference>
<comment type="subcellular location">
    <subcellularLocation>
        <location evidence="1">Nucleus</location>
    </subcellularLocation>
</comment>
<evidence type="ECO:0000256" key="6">
    <source>
        <dbReference type="SAM" id="MobiDB-lite"/>
    </source>
</evidence>
<dbReference type="AlphaFoldDB" id="A0AAF1B089"/>
<proteinExistence type="inferred from homology"/>
<keyword evidence="9" id="KW-1185">Reference proteome</keyword>
<sequence length="589" mass="64072">MADNPTQSSAKQLQSSNSITMDPNIIPQQQNQTQITSASNLNNNNNNINSIDLPQLTPSNQQQQQFNLQQQHSNNNMMGPTSSFQMQRSPSMSRLQQQQQYSLAAAARQQAAVAGIYGQMSFGGNASQQQQNSNNLNNNNQQQQMGQMGQVGNANLSRSGLMGAQGGNLPMLPAQAAAQLNLQSQLLASPRQKTGLAQAGTQFHPGNSPAQSLQGMQAMGMMGNFNIGSQIRGNGSIAYTQQRLNQGQMRQQLSQQNQLNSTQAQSLGRTSFINPQLSGLAQNGQPALIQNTLSQQQWLKQVPAMSAPNSPSYRLQHQRQQQALLQQQLASSSQMQQNSSALNPQQLSQMVQQQQQQSAGQLQLQQQQQPVPPTQQQILHHQQQSPRMATPAGQKSLSLTGSQPDATASGTTTPGGSSSQGTEASNQLLGKRRIQDLVSQVDPQAKLDPVVEDMLLEIADNFIDSVTSYACSLAKHRNSSTVESKDVLLHLEKNLGLSIPGYSSEERKHQENDSSSHAHKTRLDKIRSLMESSNSDTINANEVTGQGTGNSVGANHLMRPSSSDQLVSQVQHQIKRFNFNTSVFIVIFL</sequence>
<feature type="region of interest" description="Disordered" evidence="6">
    <location>
        <begin position="38"/>
        <end position="99"/>
    </location>
</feature>
<dbReference type="InterPro" id="IPR037794">
    <property type="entry name" value="TAF12"/>
</dbReference>
<evidence type="ECO:0000259" key="7">
    <source>
        <dbReference type="Pfam" id="PF03847"/>
    </source>
</evidence>
<dbReference type="EMBL" id="CP093347">
    <property type="protein sequence ID" value="WOG99121.1"/>
    <property type="molecule type" value="Genomic_DNA"/>
</dbReference>
<gene>
    <name evidence="8" type="ORF">DCAR_0518469</name>
</gene>
<feature type="compositionally biased region" description="Low complexity" evidence="6">
    <location>
        <begin position="38"/>
        <end position="51"/>
    </location>
</feature>
<feature type="compositionally biased region" description="Polar residues" evidence="6">
    <location>
        <begin position="199"/>
        <end position="212"/>
    </location>
</feature>
<protein>
    <recommendedName>
        <fullName evidence="7">Transcription initiation factor TFIID subunit 12 domain-containing protein</fullName>
    </recommendedName>
</protein>
<dbReference type="FunFam" id="1.10.20.10:FF:000011">
    <property type="entry name" value="Transcription initiation factor TFIID subunit 12"/>
    <property type="match status" value="1"/>
</dbReference>
<evidence type="ECO:0000256" key="1">
    <source>
        <dbReference type="ARBA" id="ARBA00004123"/>
    </source>
</evidence>
<feature type="compositionally biased region" description="Polar residues" evidence="6">
    <location>
        <begin position="537"/>
        <end position="553"/>
    </location>
</feature>
<feature type="domain" description="Transcription initiation factor TFIID subunit 12" evidence="7">
    <location>
        <begin position="430"/>
        <end position="495"/>
    </location>
</feature>
<dbReference type="InterPro" id="IPR009072">
    <property type="entry name" value="Histone-fold"/>
</dbReference>
<keyword evidence="3" id="KW-0805">Transcription regulation</keyword>
<feature type="compositionally biased region" description="Low complexity" evidence="6">
    <location>
        <begin position="409"/>
        <end position="422"/>
    </location>
</feature>
<reference evidence="8" key="2">
    <citation type="submission" date="2022-03" db="EMBL/GenBank/DDBJ databases">
        <title>Draft title - Genomic analysis of global carrot germplasm unveils the trajectory of domestication and the origin of high carotenoid orange carrot.</title>
        <authorList>
            <person name="Iorizzo M."/>
            <person name="Ellison S."/>
            <person name="Senalik D."/>
            <person name="Macko-Podgorni A."/>
            <person name="Grzebelus D."/>
            <person name="Bostan H."/>
            <person name="Rolling W."/>
            <person name="Curaba J."/>
            <person name="Simon P."/>
        </authorList>
    </citation>
    <scope>NUCLEOTIDE SEQUENCE</scope>
    <source>
        <tissue evidence="8">Leaf</tissue>
    </source>
</reference>
<feature type="region of interest" description="Disordered" evidence="6">
    <location>
        <begin position="305"/>
        <end position="426"/>
    </location>
</feature>
<evidence type="ECO:0000256" key="5">
    <source>
        <dbReference type="ARBA" id="ARBA00023242"/>
    </source>
</evidence>
<feature type="region of interest" description="Disordered" evidence="6">
    <location>
        <begin position="125"/>
        <end position="147"/>
    </location>
</feature>
<evidence type="ECO:0000256" key="2">
    <source>
        <dbReference type="ARBA" id="ARBA00007530"/>
    </source>
</evidence>
<evidence type="ECO:0000313" key="9">
    <source>
        <dbReference type="Proteomes" id="UP000077755"/>
    </source>
</evidence>
<keyword evidence="5" id="KW-0539">Nucleus</keyword>
<dbReference type="GO" id="GO:0000124">
    <property type="term" value="C:SAGA complex"/>
    <property type="evidence" value="ECO:0007669"/>
    <property type="project" value="InterPro"/>
</dbReference>
<evidence type="ECO:0000256" key="4">
    <source>
        <dbReference type="ARBA" id="ARBA00023163"/>
    </source>
</evidence>
<dbReference type="GO" id="GO:0017025">
    <property type="term" value="F:TBP-class protein binding"/>
    <property type="evidence" value="ECO:0007669"/>
    <property type="project" value="TreeGrafter"/>
</dbReference>
<organism evidence="8 9">
    <name type="scientific">Daucus carota subsp. sativus</name>
    <name type="common">Carrot</name>
    <dbReference type="NCBI Taxonomy" id="79200"/>
    <lineage>
        <taxon>Eukaryota</taxon>
        <taxon>Viridiplantae</taxon>
        <taxon>Streptophyta</taxon>
        <taxon>Embryophyta</taxon>
        <taxon>Tracheophyta</taxon>
        <taxon>Spermatophyta</taxon>
        <taxon>Magnoliopsida</taxon>
        <taxon>eudicotyledons</taxon>
        <taxon>Gunneridae</taxon>
        <taxon>Pentapetalae</taxon>
        <taxon>asterids</taxon>
        <taxon>campanulids</taxon>
        <taxon>Apiales</taxon>
        <taxon>Apiaceae</taxon>
        <taxon>Apioideae</taxon>
        <taxon>Scandiceae</taxon>
        <taxon>Daucinae</taxon>
        <taxon>Daucus</taxon>
        <taxon>Daucus sect. Daucus</taxon>
    </lineage>
</organism>
<dbReference type="InterPro" id="IPR003228">
    <property type="entry name" value="TFIID_TAF12_dom"/>
</dbReference>
<dbReference type="SUPFAM" id="SSF47113">
    <property type="entry name" value="Histone-fold"/>
    <property type="match status" value="1"/>
</dbReference>
<accession>A0AAF1B089</accession>
<dbReference type="GO" id="GO:0046982">
    <property type="term" value="F:protein heterodimerization activity"/>
    <property type="evidence" value="ECO:0007669"/>
    <property type="project" value="InterPro"/>
</dbReference>
<feature type="region of interest" description="Disordered" evidence="6">
    <location>
        <begin position="537"/>
        <end position="559"/>
    </location>
</feature>
<dbReference type="GO" id="GO:0051123">
    <property type="term" value="P:RNA polymerase II preinitiation complex assembly"/>
    <property type="evidence" value="ECO:0007669"/>
    <property type="project" value="TreeGrafter"/>
</dbReference>
<comment type="similarity">
    <text evidence="2">Belongs to the TAF12 family.</text>
</comment>
<reference evidence="8" key="1">
    <citation type="journal article" date="2016" name="Nat. Genet.">
        <title>A high-quality carrot genome assembly provides new insights into carotenoid accumulation and asterid genome evolution.</title>
        <authorList>
            <person name="Iorizzo M."/>
            <person name="Ellison S."/>
            <person name="Senalik D."/>
            <person name="Zeng P."/>
            <person name="Satapoomin P."/>
            <person name="Huang J."/>
            <person name="Bowman M."/>
            <person name="Iovene M."/>
            <person name="Sanseverino W."/>
            <person name="Cavagnaro P."/>
            <person name="Yildiz M."/>
            <person name="Macko-Podgorni A."/>
            <person name="Moranska E."/>
            <person name="Grzebelus E."/>
            <person name="Grzebelus D."/>
            <person name="Ashrafi H."/>
            <person name="Zheng Z."/>
            <person name="Cheng S."/>
            <person name="Spooner D."/>
            <person name="Van Deynze A."/>
            <person name="Simon P."/>
        </authorList>
    </citation>
    <scope>NUCLEOTIDE SEQUENCE</scope>
    <source>
        <tissue evidence="8">Leaf</tissue>
    </source>
</reference>
<feature type="region of interest" description="Disordered" evidence="6">
    <location>
        <begin position="191"/>
        <end position="212"/>
    </location>
</feature>
<name>A0AAF1B089_DAUCS</name>
<dbReference type="Proteomes" id="UP000077755">
    <property type="component" value="Chromosome 5"/>
</dbReference>
<feature type="compositionally biased region" description="Low complexity" evidence="6">
    <location>
        <begin position="318"/>
        <end position="384"/>
    </location>
</feature>
<dbReference type="GO" id="GO:0003677">
    <property type="term" value="F:DNA binding"/>
    <property type="evidence" value="ECO:0007669"/>
    <property type="project" value="TreeGrafter"/>
</dbReference>
<evidence type="ECO:0000256" key="3">
    <source>
        <dbReference type="ARBA" id="ARBA00023015"/>
    </source>
</evidence>
<keyword evidence="4" id="KW-0804">Transcription</keyword>
<feature type="compositionally biased region" description="Polar residues" evidence="6">
    <location>
        <begin position="1"/>
        <end position="21"/>
    </location>
</feature>
<dbReference type="Pfam" id="PF03847">
    <property type="entry name" value="TFIID_20kDa"/>
    <property type="match status" value="1"/>
</dbReference>
<dbReference type="PANTHER" id="PTHR12264">
    <property type="entry name" value="TRANSCRIPTION INITIATION FACTOR TFIID SUBUNIT 12"/>
    <property type="match status" value="1"/>
</dbReference>